<dbReference type="Pfam" id="PF01729">
    <property type="entry name" value="QRPTase_C"/>
    <property type="match status" value="1"/>
</dbReference>
<dbReference type="AlphaFoldDB" id="A0A975SP27"/>
<dbReference type="InterPro" id="IPR036068">
    <property type="entry name" value="Nicotinate_pribotase-like_C"/>
</dbReference>
<dbReference type="Proteomes" id="UP000683428">
    <property type="component" value="Chromosome"/>
</dbReference>
<dbReference type="PIRSF" id="PIRSF006250">
    <property type="entry name" value="NadC_ModD"/>
    <property type="match status" value="1"/>
</dbReference>
<dbReference type="FunFam" id="3.90.1170.20:FF:000001">
    <property type="entry name" value="Nicotinate-nucleotide diphosphorylase (Carboxylating)"/>
    <property type="match status" value="1"/>
</dbReference>
<dbReference type="InterPro" id="IPR022412">
    <property type="entry name" value="Quinolinate_PRibosylTrfase_N"/>
</dbReference>
<comment type="similarity">
    <text evidence="3 12">Belongs to the NadC/ModD family.</text>
</comment>
<evidence type="ECO:0000256" key="5">
    <source>
        <dbReference type="ARBA" id="ARBA00011944"/>
    </source>
</evidence>
<dbReference type="FunFam" id="3.20.20.70:FF:000030">
    <property type="entry name" value="Nicotinate-nucleotide pyrophosphorylase, carboxylating"/>
    <property type="match status" value="1"/>
</dbReference>
<evidence type="ECO:0000256" key="3">
    <source>
        <dbReference type="ARBA" id="ARBA00009400"/>
    </source>
</evidence>
<dbReference type="InterPro" id="IPR013785">
    <property type="entry name" value="Aldolase_TIM"/>
</dbReference>
<dbReference type="PANTHER" id="PTHR32179:SF3">
    <property type="entry name" value="NICOTINATE-NUCLEOTIDE PYROPHOSPHORYLASE [CARBOXYLATING]"/>
    <property type="match status" value="1"/>
</dbReference>
<dbReference type="InterPro" id="IPR002638">
    <property type="entry name" value="Quinolinate_PRibosylTrfase_C"/>
</dbReference>
<dbReference type="SUPFAM" id="SSF51690">
    <property type="entry name" value="Nicotinate/Quinolinate PRTase C-terminal domain-like"/>
    <property type="match status" value="1"/>
</dbReference>
<keyword evidence="8 12" id="KW-0808">Transferase</keyword>
<organism evidence="15 16">
    <name type="scientific">Azospira inquinata</name>
    <dbReference type="NCBI Taxonomy" id="2785627"/>
    <lineage>
        <taxon>Bacteria</taxon>
        <taxon>Pseudomonadati</taxon>
        <taxon>Pseudomonadota</taxon>
        <taxon>Betaproteobacteria</taxon>
        <taxon>Rhodocyclales</taxon>
        <taxon>Rhodocyclaceae</taxon>
        <taxon>Azospira</taxon>
    </lineage>
</organism>
<evidence type="ECO:0000256" key="9">
    <source>
        <dbReference type="ARBA" id="ARBA00033102"/>
    </source>
</evidence>
<dbReference type="InterPro" id="IPR004393">
    <property type="entry name" value="NadC"/>
</dbReference>
<dbReference type="GO" id="GO:0005737">
    <property type="term" value="C:cytoplasm"/>
    <property type="evidence" value="ECO:0007669"/>
    <property type="project" value="TreeGrafter"/>
</dbReference>
<dbReference type="PANTHER" id="PTHR32179">
    <property type="entry name" value="NICOTINATE-NUCLEOTIDE PYROPHOSPHORYLASE [CARBOXYLATING]"/>
    <property type="match status" value="1"/>
</dbReference>
<protein>
    <recommendedName>
        <fullName evidence="11">Probable nicotinate-nucleotide pyrophosphorylase [carboxylating]</fullName>
        <ecNumber evidence="5">2.4.2.19</ecNumber>
    </recommendedName>
    <alternativeName>
        <fullName evidence="9">Quinolinate phosphoribosyltransferase [decarboxylating]</fullName>
    </alternativeName>
</protein>
<evidence type="ECO:0000256" key="1">
    <source>
        <dbReference type="ARBA" id="ARBA00003237"/>
    </source>
</evidence>
<evidence type="ECO:0000313" key="15">
    <source>
        <dbReference type="EMBL" id="QWT49370.1"/>
    </source>
</evidence>
<evidence type="ECO:0000256" key="12">
    <source>
        <dbReference type="PIRNR" id="PIRNR006250"/>
    </source>
</evidence>
<feature type="domain" description="Quinolinate phosphoribosyl transferase C-terminal" evidence="13">
    <location>
        <begin position="113"/>
        <end position="282"/>
    </location>
</feature>
<dbReference type="InterPro" id="IPR037128">
    <property type="entry name" value="Quinolinate_PRibosylTase_N_sf"/>
</dbReference>
<evidence type="ECO:0000256" key="7">
    <source>
        <dbReference type="ARBA" id="ARBA00022676"/>
    </source>
</evidence>
<evidence type="ECO:0000256" key="11">
    <source>
        <dbReference type="ARBA" id="ARBA00069173"/>
    </source>
</evidence>
<evidence type="ECO:0000259" key="13">
    <source>
        <dbReference type="Pfam" id="PF01729"/>
    </source>
</evidence>
<dbReference type="Gene3D" id="3.90.1170.20">
    <property type="entry name" value="Quinolinate phosphoribosyl transferase, N-terminal domain"/>
    <property type="match status" value="1"/>
</dbReference>
<name>A0A975SP27_9RHOO</name>
<dbReference type="KEGG" id="aiq:Azoinq_01775"/>
<accession>A0A975SP27</accession>
<evidence type="ECO:0000259" key="14">
    <source>
        <dbReference type="Pfam" id="PF02749"/>
    </source>
</evidence>
<dbReference type="GO" id="GO:0034213">
    <property type="term" value="P:quinolinate catabolic process"/>
    <property type="evidence" value="ECO:0007669"/>
    <property type="project" value="TreeGrafter"/>
</dbReference>
<evidence type="ECO:0000256" key="2">
    <source>
        <dbReference type="ARBA" id="ARBA00004893"/>
    </source>
</evidence>
<reference evidence="15" key="1">
    <citation type="submission" date="2020-11" db="EMBL/GenBank/DDBJ databases">
        <title>Azospira inquinata sp. nov.</title>
        <authorList>
            <person name="Moe W.M."/>
            <person name="Mikes M.C."/>
        </authorList>
    </citation>
    <scope>NUCLEOTIDE SEQUENCE</scope>
    <source>
        <strain evidence="15">Azo-3</strain>
    </source>
</reference>
<dbReference type="GO" id="GO:0009435">
    <property type="term" value="P:NAD+ biosynthetic process"/>
    <property type="evidence" value="ECO:0007669"/>
    <property type="project" value="InterPro"/>
</dbReference>
<dbReference type="RefSeq" id="WP_232368533.1">
    <property type="nucleotide sequence ID" value="NZ_CP064782.1"/>
</dbReference>
<dbReference type="CDD" id="cd01572">
    <property type="entry name" value="QPRTase"/>
    <property type="match status" value="1"/>
</dbReference>
<dbReference type="InterPro" id="IPR027277">
    <property type="entry name" value="NadC/ModD"/>
</dbReference>
<dbReference type="Gene3D" id="3.20.20.70">
    <property type="entry name" value="Aldolase class I"/>
    <property type="match status" value="1"/>
</dbReference>
<evidence type="ECO:0000256" key="10">
    <source>
        <dbReference type="ARBA" id="ARBA00047445"/>
    </source>
</evidence>
<dbReference type="EC" id="2.4.2.19" evidence="5"/>
<dbReference type="EMBL" id="CP064782">
    <property type="protein sequence ID" value="QWT49370.1"/>
    <property type="molecule type" value="Genomic_DNA"/>
</dbReference>
<comment type="pathway">
    <text evidence="2">Cofactor biosynthesis; NAD(+) biosynthesis; nicotinate D-ribonucleotide from quinolinate: step 1/1.</text>
</comment>
<evidence type="ECO:0000256" key="4">
    <source>
        <dbReference type="ARBA" id="ARBA00011218"/>
    </source>
</evidence>
<comment type="catalytic activity">
    <reaction evidence="10">
        <text>nicotinate beta-D-ribonucleotide + CO2 + diphosphate = quinolinate + 5-phospho-alpha-D-ribose 1-diphosphate + 2 H(+)</text>
        <dbReference type="Rhea" id="RHEA:12733"/>
        <dbReference type="ChEBI" id="CHEBI:15378"/>
        <dbReference type="ChEBI" id="CHEBI:16526"/>
        <dbReference type="ChEBI" id="CHEBI:29959"/>
        <dbReference type="ChEBI" id="CHEBI:33019"/>
        <dbReference type="ChEBI" id="CHEBI:57502"/>
        <dbReference type="ChEBI" id="CHEBI:58017"/>
        <dbReference type="EC" id="2.4.2.19"/>
    </reaction>
</comment>
<keyword evidence="16" id="KW-1185">Reference proteome</keyword>
<comment type="function">
    <text evidence="1">Involved in the catabolism of quinolinic acid (QA).</text>
</comment>
<evidence type="ECO:0000313" key="16">
    <source>
        <dbReference type="Proteomes" id="UP000683428"/>
    </source>
</evidence>
<evidence type="ECO:0000256" key="8">
    <source>
        <dbReference type="ARBA" id="ARBA00022679"/>
    </source>
</evidence>
<keyword evidence="7 12" id="KW-0328">Glycosyltransferase</keyword>
<keyword evidence="6" id="KW-0662">Pyridine nucleotide biosynthesis</keyword>
<comment type="subunit">
    <text evidence="4">Hexamer formed by 3 homodimers.</text>
</comment>
<sequence>MELILPPAAEIDRNVDAALAEDVGAGDLTAQLIPAGQMGKATVISREPAVLAGAPWFNKAFRRVSENVTLHWHVKDGERVAPNQLLCEITGPARALLTAERTGLNFLQLLSGVATHTRQFVDAVAGTRARIVDTRKTLPGLRLAEKYAVTCGGGANHRIGLYDAILIKENHILAAGSITAALAAARNTAAAAGERCTFIQVEVESLGELDEALAAGATMVLLDNMSLDDMAEAARRNQGRAVLEASGGVNLDTVRAIAETGVDRISIGSLTKDVRALDLSMRFKAD</sequence>
<evidence type="ECO:0000256" key="6">
    <source>
        <dbReference type="ARBA" id="ARBA00022642"/>
    </source>
</evidence>
<gene>
    <name evidence="15" type="ORF">Azoinq_01775</name>
</gene>
<dbReference type="Pfam" id="PF02749">
    <property type="entry name" value="QRPTase_N"/>
    <property type="match status" value="1"/>
</dbReference>
<proteinExistence type="inferred from homology"/>
<dbReference type="NCBIfam" id="TIGR00078">
    <property type="entry name" value="nadC"/>
    <property type="match status" value="1"/>
</dbReference>
<dbReference type="SUPFAM" id="SSF54675">
    <property type="entry name" value="Nicotinate/Quinolinate PRTase N-terminal domain-like"/>
    <property type="match status" value="1"/>
</dbReference>
<feature type="domain" description="Quinolinate phosphoribosyl transferase N-terminal" evidence="14">
    <location>
        <begin position="27"/>
        <end position="111"/>
    </location>
</feature>
<dbReference type="GO" id="GO:0004514">
    <property type="term" value="F:nicotinate-nucleotide diphosphorylase (carboxylating) activity"/>
    <property type="evidence" value="ECO:0007669"/>
    <property type="project" value="UniProtKB-EC"/>
</dbReference>